<dbReference type="OrthoDB" id="2142042at2"/>
<evidence type="ECO:0000313" key="2">
    <source>
        <dbReference type="EMBL" id="TYC47494.1"/>
    </source>
</evidence>
<dbReference type="PANTHER" id="PTHR37299">
    <property type="entry name" value="TRANSCRIPTIONAL REGULATOR-RELATED"/>
    <property type="match status" value="1"/>
</dbReference>
<feature type="domain" description="HTH LytTR-type" evidence="1">
    <location>
        <begin position="43"/>
        <end position="148"/>
    </location>
</feature>
<evidence type="ECO:0000259" key="1">
    <source>
        <dbReference type="PROSITE" id="PS50930"/>
    </source>
</evidence>
<proteinExistence type="predicted"/>
<dbReference type="RefSeq" id="WP_148605303.1">
    <property type="nucleotide sequence ID" value="NZ_BSUV01000001.1"/>
</dbReference>
<dbReference type="InterPro" id="IPR007492">
    <property type="entry name" value="LytTR_DNA-bd_dom"/>
</dbReference>
<dbReference type="InterPro" id="IPR046947">
    <property type="entry name" value="LytR-like"/>
</dbReference>
<name>A0A6P2CPH6_9LACO</name>
<dbReference type="GO" id="GO:0003677">
    <property type="term" value="F:DNA binding"/>
    <property type="evidence" value="ECO:0007669"/>
    <property type="project" value="InterPro"/>
</dbReference>
<dbReference type="Proteomes" id="UP000442244">
    <property type="component" value="Unassembled WGS sequence"/>
</dbReference>
<dbReference type="AlphaFoldDB" id="A0A6P2CPH6"/>
<dbReference type="PANTHER" id="PTHR37299:SF1">
    <property type="entry name" value="STAGE 0 SPORULATION PROTEIN A HOMOLOG"/>
    <property type="match status" value="1"/>
</dbReference>
<sequence length="155" mass="17692">MNISINIDDRLKDIQVVISGRDVEQLADIAQYLKSKSSSSRQMAIKTIDSIRVVDKADIILVESYGNDLTFRLKNNHTVTTRKTLKKFLEENPQSDFIQISKSEVMNLSYLSKMEAAFSGNYYAFLTNRTRVTVSRRFIKGILNRLEGSTADEVF</sequence>
<protein>
    <submittedName>
        <fullName evidence="2">LytTR family transcriptional regulator</fullName>
    </submittedName>
</protein>
<dbReference type="EMBL" id="SDGY01000001">
    <property type="protein sequence ID" value="TYC47494.1"/>
    <property type="molecule type" value="Genomic_DNA"/>
</dbReference>
<dbReference type="SMART" id="SM00850">
    <property type="entry name" value="LytTR"/>
    <property type="match status" value="1"/>
</dbReference>
<dbReference type="Gene3D" id="2.40.50.1020">
    <property type="entry name" value="LytTr DNA-binding domain"/>
    <property type="match status" value="1"/>
</dbReference>
<dbReference type="Pfam" id="PF04397">
    <property type="entry name" value="LytTR"/>
    <property type="match status" value="1"/>
</dbReference>
<reference evidence="2 3" key="1">
    <citation type="submission" date="2019-01" db="EMBL/GenBank/DDBJ databases">
        <title>Leuconostoc litchii sp. nov., a novel lactic acid bacterium isolated from lychee.</title>
        <authorList>
            <person name="Wang L.-T."/>
        </authorList>
    </citation>
    <scope>NUCLEOTIDE SEQUENCE [LARGE SCALE GENOMIC DNA]</scope>
    <source>
        <strain evidence="2 3">MB7</strain>
    </source>
</reference>
<accession>A0A6P2CPH6</accession>
<keyword evidence="3" id="KW-1185">Reference proteome</keyword>
<dbReference type="GO" id="GO:0000156">
    <property type="term" value="F:phosphorelay response regulator activity"/>
    <property type="evidence" value="ECO:0007669"/>
    <property type="project" value="InterPro"/>
</dbReference>
<dbReference type="PROSITE" id="PS50930">
    <property type="entry name" value="HTH_LYTTR"/>
    <property type="match status" value="1"/>
</dbReference>
<comment type="caution">
    <text evidence="2">The sequence shown here is derived from an EMBL/GenBank/DDBJ whole genome shotgun (WGS) entry which is preliminary data.</text>
</comment>
<evidence type="ECO:0000313" key="3">
    <source>
        <dbReference type="Proteomes" id="UP000442244"/>
    </source>
</evidence>
<organism evidence="2 3">
    <name type="scientific">Leuconostoc litchii</name>
    <dbReference type="NCBI Taxonomy" id="1981069"/>
    <lineage>
        <taxon>Bacteria</taxon>
        <taxon>Bacillati</taxon>
        <taxon>Bacillota</taxon>
        <taxon>Bacilli</taxon>
        <taxon>Lactobacillales</taxon>
        <taxon>Lactobacillaceae</taxon>
        <taxon>Leuconostoc</taxon>
    </lineage>
</organism>
<gene>
    <name evidence="2" type="ORF">ESZ47_04965</name>
</gene>